<feature type="region of interest" description="Disordered" evidence="1">
    <location>
        <begin position="228"/>
        <end position="259"/>
    </location>
</feature>
<reference evidence="2" key="1">
    <citation type="journal article" date="2020" name="Nature">
        <title>Giant virus diversity and host interactions through global metagenomics.</title>
        <authorList>
            <person name="Schulz F."/>
            <person name="Roux S."/>
            <person name="Paez-Espino D."/>
            <person name="Jungbluth S."/>
            <person name="Walsh D.A."/>
            <person name="Denef V.J."/>
            <person name="McMahon K.D."/>
            <person name="Konstantinidis K.T."/>
            <person name="Eloe-Fadrosh E.A."/>
            <person name="Kyrpides N.C."/>
            <person name="Woyke T."/>
        </authorList>
    </citation>
    <scope>NUCLEOTIDE SEQUENCE</scope>
    <source>
        <strain evidence="2">GVMAG-S-3300013094-109</strain>
    </source>
</reference>
<accession>A0A6C0KZD5</accession>
<protein>
    <submittedName>
        <fullName evidence="2">Uncharacterized protein</fullName>
    </submittedName>
</protein>
<name>A0A6C0KZD5_9ZZZZ</name>
<evidence type="ECO:0000313" key="2">
    <source>
        <dbReference type="EMBL" id="QHU21668.1"/>
    </source>
</evidence>
<dbReference type="AlphaFoldDB" id="A0A6C0KZD5"/>
<organism evidence="2">
    <name type="scientific">viral metagenome</name>
    <dbReference type="NCBI Taxonomy" id="1070528"/>
    <lineage>
        <taxon>unclassified sequences</taxon>
        <taxon>metagenomes</taxon>
        <taxon>organismal metagenomes</taxon>
    </lineage>
</organism>
<sequence length="259" mass="28871">MSTQNLNLNCSGSVTQDGIYNLSCRNNDLQNVGYKIPSAPPAPYLSNLPTPSAPPAYLMNSATPQRIPVSPIVIQGYTPQSQSPVAQGYYPNPNNPLPNFKQINTPGIFNELQEGHPLYIPDPCQKNGIGFKQSKIFPNQSPQSKAYGPDGRQINCYSQDLSSFNNNVKTLTKFVNTPDGVRSYKEVYNPALDVCNGYNLTRRRSSINQRPTRVIKVDGKNVACYKKPFFGSGGKLKRKKSKKNHKTKKRSKMGTKRRR</sequence>
<dbReference type="EMBL" id="MN740991">
    <property type="protein sequence ID" value="QHU21668.1"/>
    <property type="molecule type" value="Genomic_DNA"/>
</dbReference>
<proteinExistence type="predicted"/>
<feature type="compositionally biased region" description="Basic residues" evidence="1">
    <location>
        <begin position="235"/>
        <end position="259"/>
    </location>
</feature>
<evidence type="ECO:0000256" key="1">
    <source>
        <dbReference type="SAM" id="MobiDB-lite"/>
    </source>
</evidence>